<keyword evidence="14" id="KW-0106">Calcium</keyword>
<evidence type="ECO:0000256" key="5">
    <source>
        <dbReference type="ARBA" id="ARBA00011891"/>
    </source>
</evidence>
<keyword evidence="8" id="KW-0443">Lipid metabolism</keyword>
<comment type="pathway">
    <text evidence="2">Lipid metabolism; sphingolipid metabolism.</text>
</comment>
<evidence type="ECO:0000313" key="16">
    <source>
        <dbReference type="Proteomes" id="UP001652641"/>
    </source>
</evidence>
<keyword evidence="10" id="KW-0472">Membrane</keyword>
<evidence type="ECO:0000313" key="17">
    <source>
        <dbReference type="RefSeq" id="XP_025857245.1"/>
    </source>
</evidence>
<proteinExistence type="inferred from homology"/>
<dbReference type="RefSeq" id="XP_025857245.1">
    <property type="nucleotide sequence ID" value="XM_026001460.2"/>
</dbReference>
<gene>
    <name evidence="17" type="primary">ACER2</name>
</gene>
<evidence type="ECO:0000256" key="9">
    <source>
        <dbReference type="ARBA" id="ARBA00022989"/>
    </source>
</evidence>
<dbReference type="InterPro" id="IPR008901">
    <property type="entry name" value="ACER"/>
</dbReference>
<feature type="binding site" evidence="14">
    <location>
        <position position="32"/>
    </location>
    <ligand>
        <name>Ca(2+)</name>
        <dbReference type="ChEBI" id="CHEBI:29108"/>
    </ligand>
</feature>
<dbReference type="PANTHER" id="PTHR46139">
    <property type="entry name" value="ALKALINE CERAMIDASE"/>
    <property type="match status" value="1"/>
</dbReference>
<evidence type="ECO:0000256" key="2">
    <source>
        <dbReference type="ARBA" id="ARBA00004760"/>
    </source>
</evidence>
<keyword evidence="7" id="KW-0378">Hydrolase</keyword>
<comment type="subcellular location">
    <subcellularLocation>
        <location evidence="1">Membrane</location>
        <topology evidence="1">Multi-pass membrane protein</topology>
    </subcellularLocation>
</comment>
<dbReference type="GO" id="GO:0046514">
    <property type="term" value="P:ceramide catabolic process"/>
    <property type="evidence" value="ECO:0007669"/>
    <property type="project" value="TreeGrafter"/>
</dbReference>
<comment type="catalytic activity">
    <reaction evidence="11">
        <text>N-(9Z-octadecenoyl)-sphing-4-enine + H2O = sphing-4-enine + (9Z)-octadecenoate</text>
        <dbReference type="Rhea" id="RHEA:41299"/>
        <dbReference type="ChEBI" id="CHEBI:15377"/>
        <dbReference type="ChEBI" id="CHEBI:30823"/>
        <dbReference type="ChEBI" id="CHEBI:57756"/>
        <dbReference type="ChEBI" id="CHEBI:77996"/>
    </reaction>
    <physiologicalReaction direction="left-to-right" evidence="11">
        <dbReference type="Rhea" id="RHEA:41300"/>
    </physiologicalReaction>
</comment>
<feature type="region of interest" description="Disordered" evidence="15">
    <location>
        <begin position="171"/>
        <end position="197"/>
    </location>
</feature>
<dbReference type="Proteomes" id="UP001652641">
    <property type="component" value="Chromosome 12"/>
</dbReference>
<comment type="catalytic activity">
    <reaction evidence="12">
        <text>an N-acylsphing-4-enine + H2O = sphing-4-enine + a fatty acid</text>
        <dbReference type="Rhea" id="RHEA:20856"/>
        <dbReference type="ChEBI" id="CHEBI:15377"/>
        <dbReference type="ChEBI" id="CHEBI:28868"/>
        <dbReference type="ChEBI" id="CHEBI:52639"/>
        <dbReference type="ChEBI" id="CHEBI:57756"/>
        <dbReference type="EC" id="3.5.1.23"/>
    </reaction>
    <physiologicalReaction direction="left-to-right" evidence="12">
        <dbReference type="Rhea" id="RHEA:20857"/>
    </physiologicalReaction>
</comment>
<feature type="binding site" evidence="14">
    <location>
        <position position="19"/>
    </location>
    <ligand>
        <name>Ca(2+)</name>
        <dbReference type="ChEBI" id="CHEBI:29108"/>
    </ligand>
</feature>
<comment type="pathway">
    <text evidence="3">Sphingolipid metabolism.</text>
</comment>
<feature type="binding site" evidence="14">
    <location>
        <position position="18"/>
    </location>
    <ligand>
        <name>Ca(2+)</name>
        <dbReference type="ChEBI" id="CHEBI:29108"/>
    </ligand>
</feature>
<dbReference type="GO" id="GO:0017040">
    <property type="term" value="F:N-acylsphingosine amidohydrolase activity"/>
    <property type="evidence" value="ECO:0007669"/>
    <property type="project" value="UniProtKB-EC"/>
</dbReference>
<evidence type="ECO:0000256" key="15">
    <source>
        <dbReference type="SAM" id="MobiDB-lite"/>
    </source>
</evidence>
<keyword evidence="8" id="KW-0746">Sphingolipid metabolism</keyword>
<evidence type="ECO:0000256" key="14">
    <source>
        <dbReference type="PIRSR" id="PIRSR608901-1"/>
    </source>
</evidence>
<comment type="similarity">
    <text evidence="4">Belongs to the alkaline ceramidase family.</text>
</comment>
<protein>
    <recommendedName>
        <fullName evidence="5">ceramidase</fullName>
        <ecNumber evidence="5">3.5.1.23</ecNumber>
    </recommendedName>
</protein>
<dbReference type="GO" id="GO:0000139">
    <property type="term" value="C:Golgi membrane"/>
    <property type="evidence" value="ECO:0007669"/>
    <property type="project" value="TreeGrafter"/>
</dbReference>
<dbReference type="GO" id="GO:0046512">
    <property type="term" value="P:sphingosine biosynthetic process"/>
    <property type="evidence" value="ECO:0007669"/>
    <property type="project" value="UniProtKB-ARBA"/>
</dbReference>
<evidence type="ECO:0000256" key="11">
    <source>
        <dbReference type="ARBA" id="ARBA00047401"/>
    </source>
</evidence>
<name>A0A3Q7TPZ3_VULVU</name>
<dbReference type="AlphaFoldDB" id="A0A3Q7TPZ3"/>
<dbReference type="CTD" id="340485"/>
<feature type="binding site" evidence="14">
    <location>
        <position position="23"/>
    </location>
    <ligand>
        <name>Ca(2+)</name>
        <dbReference type="ChEBI" id="CHEBI:29108"/>
    </ligand>
</feature>
<evidence type="ECO:0000256" key="4">
    <source>
        <dbReference type="ARBA" id="ARBA00009780"/>
    </source>
</evidence>
<dbReference type="PANTHER" id="PTHR46139:SF1">
    <property type="entry name" value="ALKALINE CERAMIDASE 2"/>
    <property type="match status" value="1"/>
</dbReference>
<evidence type="ECO:0000256" key="1">
    <source>
        <dbReference type="ARBA" id="ARBA00004141"/>
    </source>
</evidence>
<keyword evidence="16" id="KW-1185">Reference proteome</keyword>
<keyword evidence="6" id="KW-0812">Transmembrane</keyword>
<evidence type="ECO:0000256" key="13">
    <source>
        <dbReference type="ARBA" id="ARBA00049511"/>
    </source>
</evidence>
<evidence type="ECO:0000256" key="3">
    <source>
        <dbReference type="ARBA" id="ARBA00004991"/>
    </source>
</evidence>
<dbReference type="EC" id="3.5.1.23" evidence="5"/>
<keyword evidence="9" id="KW-1133">Transmembrane helix</keyword>
<evidence type="ECO:0000256" key="12">
    <source>
        <dbReference type="ARBA" id="ARBA00048323"/>
    </source>
</evidence>
<accession>A0A3Q7TPZ3</accession>
<evidence type="ECO:0000256" key="6">
    <source>
        <dbReference type="ARBA" id="ARBA00022692"/>
    </source>
</evidence>
<sequence length="226" mass="23934">MSIPHWWDQLRAGSSEVDWCEDNYTIVPAIAEFYNTGQIQGGGLRPFCSYNMPGVCQACHQQHLSDDPGGSMHCAAHCRAKEDATPSWNFALRQLLFRLSGVTMCVSLNWASSLASGGPSRSSAGSVTEPSVSCCPPSTFPTCIACGTSSSALLPTWAAYALPTLMLLPRSPSRAPSSSSGPARNGPSSGSPTCPSCVPARSHRSRSRDGEAGFSACFSLLHWACQ</sequence>
<feature type="binding site" evidence="14">
    <location>
        <position position="21"/>
    </location>
    <ligand>
        <name>Ca(2+)</name>
        <dbReference type="ChEBI" id="CHEBI:29108"/>
    </ligand>
</feature>
<evidence type="ECO:0000256" key="10">
    <source>
        <dbReference type="ARBA" id="ARBA00023136"/>
    </source>
</evidence>
<dbReference type="GO" id="GO:0046872">
    <property type="term" value="F:metal ion binding"/>
    <property type="evidence" value="ECO:0007669"/>
    <property type="project" value="UniProtKB-KW"/>
</dbReference>
<reference key="1">
    <citation type="submission" date="2019-01" db="UniProtKB">
        <authorList>
            <consortium name="RefSeq"/>
        </authorList>
    </citation>
    <scope>IDENTIFICATION</scope>
</reference>
<evidence type="ECO:0000256" key="7">
    <source>
        <dbReference type="ARBA" id="ARBA00022801"/>
    </source>
</evidence>
<evidence type="ECO:0000256" key="8">
    <source>
        <dbReference type="ARBA" id="ARBA00022919"/>
    </source>
</evidence>
<dbReference type="GeneID" id="112922009"/>
<reference evidence="17" key="2">
    <citation type="submission" date="2025-08" db="UniProtKB">
        <authorList>
            <consortium name="RefSeq"/>
        </authorList>
    </citation>
    <scope>IDENTIFICATION</scope>
    <source>
        <tissue evidence="17">Cell line</tissue>
    </source>
</reference>
<organism evidence="16 17">
    <name type="scientific">Vulpes vulpes</name>
    <name type="common">Red fox</name>
    <dbReference type="NCBI Taxonomy" id="9627"/>
    <lineage>
        <taxon>Eukaryota</taxon>
        <taxon>Metazoa</taxon>
        <taxon>Chordata</taxon>
        <taxon>Craniata</taxon>
        <taxon>Vertebrata</taxon>
        <taxon>Euteleostomi</taxon>
        <taxon>Mammalia</taxon>
        <taxon>Eutheria</taxon>
        <taxon>Laurasiatheria</taxon>
        <taxon>Carnivora</taxon>
        <taxon>Caniformia</taxon>
        <taxon>Canidae</taxon>
        <taxon>Vulpes</taxon>
    </lineage>
</organism>
<comment type="catalytic activity">
    <reaction evidence="13">
        <text>an N-acylsphinganine + H2O = sphinganine + a fatty acid</text>
        <dbReference type="Rhea" id="RHEA:33551"/>
        <dbReference type="ChEBI" id="CHEBI:15377"/>
        <dbReference type="ChEBI" id="CHEBI:28868"/>
        <dbReference type="ChEBI" id="CHEBI:31488"/>
        <dbReference type="ChEBI" id="CHEBI:57817"/>
    </reaction>
    <physiologicalReaction direction="left-to-right" evidence="13">
        <dbReference type="Rhea" id="RHEA:33552"/>
    </physiologicalReaction>
</comment>
<keyword evidence="14" id="KW-0479">Metal-binding</keyword>